<gene>
    <name evidence="1" type="ORF">UFOVP801_19</name>
</gene>
<name>A0A6J5NUF9_9CAUD</name>
<protein>
    <submittedName>
        <fullName evidence="1">Uncharacterized protein</fullName>
    </submittedName>
</protein>
<dbReference type="EMBL" id="LR796749">
    <property type="protein sequence ID" value="CAB4163360.1"/>
    <property type="molecule type" value="Genomic_DNA"/>
</dbReference>
<reference evidence="1" key="1">
    <citation type="submission" date="2020-04" db="EMBL/GenBank/DDBJ databases">
        <authorList>
            <person name="Chiriac C."/>
            <person name="Salcher M."/>
            <person name="Ghai R."/>
            <person name="Kavagutti S V."/>
        </authorList>
    </citation>
    <scope>NUCLEOTIDE SEQUENCE</scope>
</reference>
<evidence type="ECO:0000313" key="1">
    <source>
        <dbReference type="EMBL" id="CAB4163360.1"/>
    </source>
</evidence>
<accession>A0A6J5NUF9</accession>
<sequence length="267" mass="28065">MPTSSSLVTNLPADFNTFGQGVDTSLQDLLGGTTGQVLSKTSNTNMDFTWVTPTDQTPLTTKGDLFTFSTVDARLGVGADGTTLVADSTASTGLKWATPSSGTQSFTKIATSSFSAVATTSTTFDSVFTATYKKYLVIMSEMIVSSSDKVLQLQFRTGGSTNATSYYGASTSINSAGTTRQELSSNASQFAICRQSDVLKNSYNFYFVQVGNGSQKPSVYMQGLNNYDNGPVSFAGIRDVASVVDGFILSSVSGNITGTVTIFGIVD</sequence>
<proteinExistence type="predicted"/>
<organism evidence="1">
    <name type="scientific">uncultured Caudovirales phage</name>
    <dbReference type="NCBI Taxonomy" id="2100421"/>
    <lineage>
        <taxon>Viruses</taxon>
        <taxon>Duplodnaviria</taxon>
        <taxon>Heunggongvirae</taxon>
        <taxon>Uroviricota</taxon>
        <taxon>Caudoviricetes</taxon>
        <taxon>Peduoviridae</taxon>
        <taxon>Maltschvirus</taxon>
        <taxon>Maltschvirus maltsch</taxon>
    </lineage>
</organism>